<name>A0ABT4VTG0_9HYPH</name>
<comment type="caution">
    <text evidence="1">The sequence shown here is derived from an EMBL/GenBank/DDBJ whole genome shotgun (WGS) entry which is preliminary data.</text>
</comment>
<dbReference type="RefSeq" id="WP_271091844.1">
    <property type="nucleotide sequence ID" value="NZ_JAPJZH010000017.1"/>
</dbReference>
<protein>
    <submittedName>
        <fullName evidence="1">Uncharacterized protein</fullName>
    </submittedName>
</protein>
<evidence type="ECO:0000313" key="2">
    <source>
        <dbReference type="Proteomes" id="UP001148313"/>
    </source>
</evidence>
<evidence type="ECO:0000313" key="1">
    <source>
        <dbReference type="EMBL" id="MDA4848001.1"/>
    </source>
</evidence>
<accession>A0ABT4VTG0</accession>
<keyword evidence="2" id="KW-1185">Reference proteome</keyword>
<sequence>MSEGFFSYELTKEIHPHGDDDPVRFYRRSRLKPQVQRRFSENDIREMLNLAGTSLATVFPVRYWPAYNRFTSSIRYRHLRNKKFEGFAKSMRAVFSIDDESKIESLFRSHLEILQRRKQMFMIDMLARNKNPKIDFVGAEILREALERGNGAIVWASQLSFQSLAGKRALWEQGFEPLQVSADHHGFSDTAFGNTVINAPLRRAENRYLKQRVVFERDHGAAVTRKIIGLLDQGKLVVLTNNVYAGNMFVEMRFGQSGHISVPTAPLSIVARRNTPFFSMSTLETEPFKRMQAVVEKIEAGGKTKSTGTSEKRDYNKMASLALVARDHMFTQCRRAPDQHLIPEHLAGGRFE</sequence>
<gene>
    <name evidence="1" type="ORF">OOZ53_21765</name>
</gene>
<reference evidence="1" key="1">
    <citation type="submission" date="2022-11" db="EMBL/GenBank/DDBJ databases">
        <title>Hoeflea poritis sp. nov., isolated from scleractinian coral Porites lutea.</title>
        <authorList>
            <person name="Zhang G."/>
            <person name="Wei Q."/>
            <person name="Cai L."/>
        </authorList>
    </citation>
    <scope>NUCLEOTIDE SEQUENCE</scope>
    <source>
        <strain evidence="1">E7-10</strain>
    </source>
</reference>
<organism evidence="1 2">
    <name type="scientific">Hoeflea poritis</name>
    <dbReference type="NCBI Taxonomy" id="2993659"/>
    <lineage>
        <taxon>Bacteria</taxon>
        <taxon>Pseudomonadati</taxon>
        <taxon>Pseudomonadota</taxon>
        <taxon>Alphaproteobacteria</taxon>
        <taxon>Hyphomicrobiales</taxon>
        <taxon>Rhizobiaceae</taxon>
        <taxon>Hoeflea</taxon>
    </lineage>
</organism>
<dbReference type="Proteomes" id="UP001148313">
    <property type="component" value="Unassembled WGS sequence"/>
</dbReference>
<proteinExistence type="predicted"/>
<dbReference type="EMBL" id="JAPJZH010000017">
    <property type="protein sequence ID" value="MDA4848001.1"/>
    <property type="molecule type" value="Genomic_DNA"/>
</dbReference>